<organism evidence="2 3">
    <name type="scientific">Piscinibacter terrae</name>
    <dbReference type="NCBI Taxonomy" id="2496871"/>
    <lineage>
        <taxon>Bacteria</taxon>
        <taxon>Pseudomonadati</taxon>
        <taxon>Pseudomonadota</taxon>
        <taxon>Betaproteobacteria</taxon>
        <taxon>Burkholderiales</taxon>
        <taxon>Sphaerotilaceae</taxon>
        <taxon>Piscinibacter</taxon>
    </lineage>
</organism>
<keyword evidence="3" id="KW-1185">Reference proteome</keyword>
<accession>A0A3N7JXJ4</accession>
<dbReference type="Proteomes" id="UP000267464">
    <property type="component" value="Unassembled WGS sequence"/>
</dbReference>
<comment type="caution">
    <text evidence="2">The sequence shown here is derived from an EMBL/GenBank/DDBJ whole genome shotgun (WGS) entry which is preliminary data.</text>
</comment>
<feature type="chain" id="PRO_5018131958" evidence="1">
    <location>
        <begin position="22"/>
        <end position="126"/>
    </location>
</feature>
<proteinExistence type="predicted"/>
<protein>
    <submittedName>
        <fullName evidence="2">Uncharacterized protein</fullName>
    </submittedName>
</protein>
<sequence length="126" mass="13222">MKVFTPIIASLILVASASAQSATINLGGDACGNTRQCADVPNDANAEISFGASTTYQTAHITINGKTFSGPATVTETSVEGVLYATDGTWVQVSSQWSYIRKQINNGRAHYWVTNYTLTGGAVVTG</sequence>
<dbReference type="RefSeq" id="WP_124541334.1">
    <property type="nucleotide sequence ID" value="NZ_QUSW01000004.1"/>
</dbReference>
<dbReference type="AlphaFoldDB" id="A0A3N7JXJ4"/>
<keyword evidence="1" id="KW-0732">Signal</keyword>
<evidence type="ECO:0000313" key="3">
    <source>
        <dbReference type="Proteomes" id="UP000267464"/>
    </source>
</evidence>
<dbReference type="EMBL" id="QUSW01000004">
    <property type="protein sequence ID" value="RQP23615.1"/>
    <property type="molecule type" value="Genomic_DNA"/>
</dbReference>
<feature type="signal peptide" evidence="1">
    <location>
        <begin position="1"/>
        <end position="21"/>
    </location>
</feature>
<evidence type="ECO:0000313" key="2">
    <source>
        <dbReference type="EMBL" id="RQP23615.1"/>
    </source>
</evidence>
<evidence type="ECO:0000256" key="1">
    <source>
        <dbReference type="SAM" id="SignalP"/>
    </source>
</evidence>
<gene>
    <name evidence="2" type="ORF">DZC73_15865</name>
</gene>
<reference evidence="2 3" key="2">
    <citation type="submission" date="2018-12" db="EMBL/GenBank/DDBJ databases">
        <title>Rhizobacter gummiphilus sp. nov., a rubber-degrading bacterium isolated from the soil of a botanical garden in Japan.</title>
        <authorList>
            <person name="Shunsuke S.S."/>
        </authorList>
    </citation>
    <scope>NUCLEOTIDE SEQUENCE [LARGE SCALE GENOMIC DNA]</scope>
    <source>
        <strain evidence="2 3">S-16</strain>
    </source>
</reference>
<name>A0A3N7JXJ4_9BURK</name>
<reference evidence="2 3" key="1">
    <citation type="submission" date="2018-08" db="EMBL/GenBank/DDBJ databases">
        <authorList>
            <person name="Khan S.A."/>
            <person name="Jeon C.O."/>
            <person name="Chun B.H."/>
            <person name="Jeong S.E."/>
        </authorList>
    </citation>
    <scope>NUCLEOTIDE SEQUENCE [LARGE SCALE GENOMIC DNA]</scope>
    <source>
        <strain evidence="2 3">S-16</strain>
    </source>
</reference>